<keyword evidence="2" id="KW-0521">NADP</keyword>
<dbReference type="InterPro" id="IPR002347">
    <property type="entry name" value="SDR_fam"/>
</dbReference>
<protein>
    <recommendedName>
        <fullName evidence="4">AB hydrolase-1 domain-containing protein</fullName>
    </recommendedName>
</protein>
<reference evidence="5" key="1">
    <citation type="submission" date="2023-11" db="EMBL/GenBank/DDBJ databases">
        <authorList>
            <person name="De Vega J J."/>
            <person name="De Vega J J."/>
        </authorList>
    </citation>
    <scope>NUCLEOTIDE SEQUENCE</scope>
</reference>
<gene>
    <name evidence="5" type="ORF">MYCIT1_LOCUS35664</name>
</gene>
<organism evidence="5 6">
    <name type="scientific">Mycena citricolor</name>
    <dbReference type="NCBI Taxonomy" id="2018698"/>
    <lineage>
        <taxon>Eukaryota</taxon>
        <taxon>Fungi</taxon>
        <taxon>Dikarya</taxon>
        <taxon>Basidiomycota</taxon>
        <taxon>Agaricomycotina</taxon>
        <taxon>Agaricomycetes</taxon>
        <taxon>Agaricomycetidae</taxon>
        <taxon>Agaricales</taxon>
        <taxon>Marasmiineae</taxon>
        <taxon>Mycenaceae</taxon>
        <taxon>Mycena</taxon>
    </lineage>
</organism>
<evidence type="ECO:0000256" key="2">
    <source>
        <dbReference type="ARBA" id="ARBA00022857"/>
    </source>
</evidence>
<dbReference type="GO" id="GO:0016491">
    <property type="term" value="F:oxidoreductase activity"/>
    <property type="evidence" value="ECO:0007669"/>
    <property type="project" value="UniProtKB-KW"/>
</dbReference>
<keyword evidence="3" id="KW-0560">Oxidoreductase</keyword>
<dbReference type="InterPro" id="IPR036291">
    <property type="entry name" value="NAD(P)-bd_dom_sf"/>
</dbReference>
<dbReference type="InterPro" id="IPR051911">
    <property type="entry name" value="SDR_oxidoreductase"/>
</dbReference>
<keyword evidence="6" id="KW-1185">Reference proteome</keyword>
<dbReference type="InterPro" id="IPR000073">
    <property type="entry name" value="AB_hydrolase_1"/>
</dbReference>
<evidence type="ECO:0000256" key="1">
    <source>
        <dbReference type="ARBA" id="ARBA00006484"/>
    </source>
</evidence>
<dbReference type="EMBL" id="CAVNYO010000466">
    <property type="protein sequence ID" value="CAK5283257.1"/>
    <property type="molecule type" value="Genomic_DNA"/>
</dbReference>
<evidence type="ECO:0000259" key="4">
    <source>
        <dbReference type="Pfam" id="PF12697"/>
    </source>
</evidence>
<feature type="domain" description="AB hydrolase-1" evidence="4">
    <location>
        <begin position="71"/>
        <end position="341"/>
    </location>
</feature>
<dbReference type="InterPro" id="IPR020904">
    <property type="entry name" value="Sc_DH/Rdtase_CS"/>
</dbReference>
<dbReference type="PROSITE" id="PS00061">
    <property type="entry name" value="ADH_SHORT"/>
    <property type="match status" value="1"/>
</dbReference>
<dbReference type="CDD" id="cd05374">
    <property type="entry name" value="17beta-HSD-like_SDR_c"/>
    <property type="match status" value="1"/>
</dbReference>
<dbReference type="PANTHER" id="PTHR43976:SF16">
    <property type="entry name" value="SHORT-CHAIN DEHYDROGENASE_REDUCTASE FAMILY PROTEIN"/>
    <property type="match status" value="1"/>
</dbReference>
<sequence length="648" mass="71125">MAEDFHFHCITHLRADSIYPSIHPSTMPLECTSFVFECPRNPLDPAGRVLRMAAKRYTMGDSLSNEDGLSVLYAHCIGSHKEQWEPVIAETFLAQRGKPRRQRVREAWAFDWQSHGDSALLNRDLVEDSRPMGVSAFEWADAIGAFARSPRMHGRRMVAVGHSAGAGAMVLSMQRSANPYLAIVLIEPTIMTPAVYYHYLADNTPQHVAATQLRRGSWASPQDAEQAFRRRAPWRKWDSRVRERFLAHGLLRCADGSVALKCRPRDEALAFPDLEPHFAALDEIARVCRAVPIHVVWAKRSELVPPPVQDTLSDPAAGRMIASVSYLDGGHMIVQENPSSVALSICAAFDSIRPSIGIPTPQSLGGVTGASSGFGLLMAQTALAKGDNVVATLRKPQVLEDLAAQYDKDRLLVLKLDVTKNEDIAAAFEAAKYSFGRIDVVFNNAGYGIIAEIEGTEEHKARDLFDVNFWGALNVAKQSVAFMRDVNSPRGGLLMNMSSMYGIDAPPCIGIYSAAKFALEAVSDALSRELDPAWNIKITVLCPGFFTSTKGLSSALVEPIHPAYDRPDNGKLGSVQTRNDISAMLEEQAPIVGDTDKLIGDFWEISKLEHPPSRVAFGDDAMALFQAKVSALKADLEASKRWSKDLSK</sequence>
<dbReference type="PANTHER" id="PTHR43976">
    <property type="entry name" value="SHORT CHAIN DEHYDROGENASE"/>
    <property type="match status" value="1"/>
</dbReference>
<evidence type="ECO:0000313" key="5">
    <source>
        <dbReference type="EMBL" id="CAK5283257.1"/>
    </source>
</evidence>
<dbReference type="Proteomes" id="UP001295794">
    <property type="component" value="Unassembled WGS sequence"/>
</dbReference>
<dbReference type="Gene3D" id="3.40.50.1820">
    <property type="entry name" value="alpha/beta hydrolase"/>
    <property type="match status" value="1"/>
</dbReference>
<comment type="similarity">
    <text evidence="1">Belongs to the short-chain dehydrogenases/reductases (SDR) family.</text>
</comment>
<dbReference type="SUPFAM" id="SSF51735">
    <property type="entry name" value="NAD(P)-binding Rossmann-fold domains"/>
    <property type="match status" value="1"/>
</dbReference>
<accession>A0AAD2Q7P5</accession>
<dbReference type="Pfam" id="PF12697">
    <property type="entry name" value="Abhydrolase_6"/>
    <property type="match status" value="1"/>
</dbReference>
<evidence type="ECO:0000256" key="3">
    <source>
        <dbReference type="ARBA" id="ARBA00023002"/>
    </source>
</evidence>
<dbReference type="PRINTS" id="PR00081">
    <property type="entry name" value="GDHRDH"/>
</dbReference>
<dbReference type="PRINTS" id="PR00080">
    <property type="entry name" value="SDRFAMILY"/>
</dbReference>
<dbReference type="Gene3D" id="3.40.50.720">
    <property type="entry name" value="NAD(P)-binding Rossmann-like Domain"/>
    <property type="match status" value="1"/>
</dbReference>
<proteinExistence type="inferred from homology"/>
<dbReference type="InterPro" id="IPR029058">
    <property type="entry name" value="AB_hydrolase_fold"/>
</dbReference>
<comment type="caution">
    <text evidence="5">The sequence shown here is derived from an EMBL/GenBank/DDBJ whole genome shotgun (WGS) entry which is preliminary data.</text>
</comment>
<dbReference type="SUPFAM" id="SSF53474">
    <property type="entry name" value="alpha/beta-Hydrolases"/>
    <property type="match status" value="1"/>
</dbReference>
<dbReference type="Pfam" id="PF00106">
    <property type="entry name" value="adh_short"/>
    <property type="match status" value="1"/>
</dbReference>
<name>A0AAD2Q7P5_9AGAR</name>
<dbReference type="AlphaFoldDB" id="A0AAD2Q7P5"/>
<evidence type="ECO:0000313" key="6">
    <source>
        <dbReference type="Proteomes" id="UP001295794"/>
    </source>
</evidence>